<dbReference type="AlphaFoldDB" id="D3PZS9"/>
<keyword evidence="3" id="KW-1185">Reference proteome</keyword>
<dbReference type="STRING" id="446470.Snas_3964"/>
<evidence type="ECO:0000313" key="3">
    <source>
        <dbReference type="Proteomes" id="UP000000844"/>
    </source>
</evidence>
<organism evidence="2 3">
    <name type="scientific">Stackebrandtia nassauensis (strain DSM 44728 / CIP 108903 / NRRL B-16338 / NBRC 102104 / LLR-40K-21)</name>
    <dbReference type="NCBI Taxonomy" id="446470"/>
    <lineage>
        <taxon>Bacteria</taxon>
        <taxon>Bacillati</taxon>
        <taxon>Actinomycetota</taxon>
        <taxon>Actinomycetes</taxon>
        <taxon>Glycomycetales</taxon>
        <taxon>Glycomycetaceae</taxon>
        <taxon>Stackebrandtia</taxon>
    </lineage>
</organism>
<dbReference type="Proteomes" id="UP000000844">
    <property type="component" value="Chromosome"/>
</dbReference>
<name>D3PZS9_STANL</name>
<evidence type="ECO:0000313" key="2">
    <source>
        <dbReference type="EMBL" id="ADD43616.1"/>
    </source>
</evidence>
<dbReference type="HOGENOM" id="CLU_2652706_0_0_11"/>
<evidence type="ECO:0000256" key="1">
    <source>
        <dbReference type="SAM" id="Phobius"/>
    </source>
</evidence>
<feature type="transmembrane region" description="Helical" evidence="1">
    <location>
        <begin position="37"/>
        <end position="54"/>
    </location>
</feature>
<evidence type="ECO:0008006" key="4">
    <source>
        <dbReference type="Google" id="ProtNLM"/>
    </source>
</evidence>
<proteinExistence type="predicted"/>
<dbReference type="RefSeq" id="WP_013019187.1">
    <property type="nucleotide sequence ID" value="NC_013947.1"/>
</dbReference>
<accession>D3PZS9</accession>
<keyword evidence="1" id="KW-1133">Transmembrane helix</keyword>
<dbReference type="KEGG" id="sna:Snas_3964"/>
<keyword evidence="1" id="KW-0472">Membrane</keyword>
<reference evidence="2 3" key="1">
    <citation type="journal article" date="2009" name="Stand. Genomic Sci.">
        <title>Complete genome sequence of Stackebrandtia nassauensis type strain (LLR-40K-21).</title>
        <authorList>
            <person name="Munk C."/>
            <person name="Lapidus A."/>
            <person name="Copeland A."/>
            <person name="Jando M."/>
            <person name="Mayilraj S."/>
            <person name="Glavina Del Rio T."/>
            <person name="Nolan M."/>
            <person name="Chen F."/>
            <person name="Lucas S."/>
            <person name="Tice H."/>
            <person name="Cheng J.F."/>
            <person name="Han C."/>
            <person name="Detter J.C."/>
            <person name="Bruce D."/>
            <person name="Goodwin L."/>
            <person name="Chain P."/>
            <person name="Pitluck S."/>
            <person name="Goker M."/>
            <person name="Ovchinikova G."/>
            <person name="Pati A."/>
            <person name="Ivanova N."/>
            <person name="Mavromatis K."/>
            <person name="Chen A."/>
            <person name="Palaniappan K."/>
            <person name="Land M."/>
            <person name="Hauser L."/>
            <person name="Chang Y.J."/>
            <person name="Jeffries C.D."/>
            <person name="Bristow J."/>
            <person name="Eisen J.A."/>
            <person name="Markowitz V."/>
            <person name="Hugenholtz P."/>
            <person name="Kyrpides N.C."/>
            <person name="Klenk H.P."/>
        </authorList>
    </citation>
    <scope>NUCLEOTIDE SEQUENCE [LARGE SCALE GENOMIC DNA]</scope>
    <source>
        <strain evidence="3">DSM 44728 / CIP 108903 / NRRL B-16338 / NBRC 102104 / LLR-40K-21</strain>
    </source>
</reference>
<gene>
    <name evidence="2" type="ordered locus">Snas_3964</name>
</gene>
<sequence length="76" mass="7807">MRKEPLITVATITALASAVLSALVAFGINLTEAQSTSILGLVAVAAPLAVAWFARSKVASPNTVEKIQAEQTANAE</sequence>
<protein>
    <recommendedName>
        <fullName evidence="4">Holin</fullName>
    </recommendedName>
</protein>
<dbReference type="EMBL" id="CP001778">
    <property type="protein sequence ID" value="ADD43616.1"/>
    <property type="molecule type" value="Genomic_DNA"/>
</dbReference>
<keyword evidence="1" id="KW-0812">Transmembrane</keyword>